<keyword evidence="5" id="KW-1185">Reference proteome</keyword>
<keyword evidence="1" id="KW-0472">Membrane</keyword>
<feature type="domain" description="RGS" evidence="2">
    <location>
        <begin position="289"/>
        <end position="411"/>
    </location>
</feature>
<dbReference type="PANTHER" id="PTHR10845:SF192">
    <property type="entry name" value="DOUBLE HIT, ISOFORM B"/>
    <property type="match status" value="1"/>
</dbReference>
<gene>
    <name evidence="3" type="ORF">PBRA_004846</name>
    <name evidence="4" type="ORF">PLBR_LOCUS515</name>
</gene>
<dbReference type="PANTHER" id="PTHR10845">
    <property type="entry name" value="REGULATOR OF G PROTEIN SIGNALING"/>
    <property type="match status" value="1"/>
</dbReference>
<dbReference type="PRINTS" id="PR01301">
    <property type="entry name" value="RGSPROTEIN"/>
</dbReference>
<sequence length="459" mass="51315">MNSIGVVVFWAVLGVATFTYGGTGLVLYCARLDRWPIRRRLPMEMLAGSVFAWLFSLSCSITNALVDYMPPFWVVYSNAIFMQLAADTFTIVAWTLWLMFSRTQGQLKIARRATDAENVAQTVRSLAITKGLLSRRARIAYVVGNAIVYTAIAVGYTLRHPDLFTSADADSFSDPTSPTTTLESIGVYKMGVSMTLVIILSIRMRIVSDALGIKRSLKRIGVCSIVGVVIYAFIAQPIRSATGNVVDVNSVVAIVVCAVLLTLSIHIPVRDSYSQQPDPVDQTMGNLGLFESFLCSSEGFETFKKHLELELALENLLFWEDVQEYRRTFTNSPRSAEMALRIYRRYLARNAPFEVNLDGDQLHRFQVIFTPDCNGGDLAQRGQLTKDLFDEARAVVLRLMYTNSFVRFRKARPDSWQNFMDGAREDAILAELETHTTGVIVEPTWAESCPVPPRPTNPL</sequence>
<evidence type="ECO:0000259" key="2">
    <source>
        <dbReference type="PROSITE" id="PS50132"/>
    </source>
</evidence>
<keyword evidence="1" id="KW-1133">Transmembrane helix</keyword>
<feature type="transmembrane region" description="Helical" evidence="1">
    <location>
        <begin position="80"/>
        <end position="100"/>
    </location>
</feature>
<organism evidence="3 5">
    <name type="scientific">Plasmodiophora brassicae</name>
    <name type="common">Clubroot disease agent</name>
    <dbReference type="NCBI Taxonomy" id="37360"/>
    <lineage>
        <taxon>Eukaryota</taxon>
        <taxon>Sar</taxon>
        <taxon>Rhizaria</taxon>
        <taxon>Endomyxa</taxon>
        <taxon>Phytomyxea</taxon>
        <taxon>Plasmodiophorida</taxon>
        <taxon>Plasmodiophoridae</taxon>
        <taxon>Plasmodiophora</taxon>
    </lineage>
</organism>
<keyword evidence="4" id="KW-0496">Mitochondrion</keyword>
<evidence type="ECO:0000313" key="3">
    <source>
        <dbReference type="EMBL" id="CEO96156.1"/>
    </source>
</evidence>
<protein>
    <recommendedName>
        <fullName evidence="2">RGS domain-containing protein</fullName>
    </recommendedName>
</protein>
<dbReference type="Gene3D" id="1.10.167.10">
    <property type="entry name" value="Regulator of G-protein Signalling 4, domain 2"/>
    <property type="match status" value="1"/>
</dbReference>
<reference evidence="4 6" key="2">
    <citation type="submission" date="2018-03" db="EMBL/GenBank/DDBJ databases">
        <authorList>
            <person name="Fogelqvist J."/>
        </authorList>
    </citation>
    <scope>NUCLEOTIDE SEQUENCE [LARGE SCALE GENOMIC DNA]</scope>
</reference>
<feature type="transmembrane region" description="Helical" evidence="1">
    <location>
        <begin position="185"/>
        <end position="204"/>
    </location>
</feature>
<dbReference type="OrthoDB" id="196547at2759"/>
<geneLocation type="mitochondrion" evidence="4"/>
<evidence type="ECO:0000313" key="5">
    <source>
        <dbReference type="Proteomes" id="UP000039324"/>
    </source>
</evidence>
<dbReference type="InterPro" id="IPR044926">
    <property type="entry name" value="RGS_subdomain_2"/>
</dbReference>
<dbReference type="EMBL" id="OVEO01000001">
    <property type="protein sequence ID" value="SPQ93300.1"/>
    <property type="molecule type" value="Genomic_DNA"/>
</dbReference>
<proteinExistence type="predicted"/>
<feature type="transmembrane region" description="Helical" evidence="1">
    <location>
        <begin position="216"/>
        <end position="238"/>
    </location>
</feature>
<dbReference type="PROSITE" id="PS50132">
    <property type="entry name" value="RGS"/>
    <property type="match status" value="1"/>
</dbReference>
<evidence type="ECO:0000256" key="1">
    <source>
        <dbReference type="SAM" id="Phobius"/>
    </source>
</evidence>
<dbReference type="STRING" id="37360.A0A0G4ILN8"/>
<dbReference type="CDD" id="cd07440">
    <property type="entry name" value="RGS"/>
    <property type="match status" value="1"/>
</dbReference>
<evidence type="ECO:0000313" key="6">
    <source>
        <dbReference type="Proteomes" id="UP000290189"/>
    </source>
</evidence>
<evidence type="ECO:0000313" key="4">
    <source>
        <dbReference type="EMBL" id="SPQ93300.1"/>
    </source>
</evidence>
<dbReference type="Proteomes" id="UP000039324">
    <property type="component" value="Unassembled WGS sequence"/>
</dbReference>
<reference evidence="3 5" key="1">
    <citation type="submission" date="2015-02" db="EMBL/GenBank/DDBJ databases">
        <authorList>
            <person name="Chooi Y.-H."/>
        </authorList>
    </citation>
    <scope>NUCLEOTIDE SEQUENCE [LARGE SCALE GENOMIC DNA]</scope>
    <source>
        <strain evidence="3">E3</strain>
    </source>
</reference>
<feature type="transmembrane region" description="Helical" evidence="1">
    <location>
        <begin position="250"/>
        <end position="269"/>
    </location>
</feature>
<dbReference type="Pfam" id="PF00615">
    <property type="entry name" value="RGS"/>
    <property type="match status" value="1"/>
</dbReference>
<dbReference type="SUPFAM" id="SSF48097">
    <property type="entry name" value="Regulator of G-protein signaling, RGS"/>
    <property type="match status" value="1"/>
</dbReference>
<accession>A0A0G4ILN8</accession>
<feature type="transmembrane region" description="Helical" evidence="1">
    <location>
        <begin position="6"/>
        <end position="29"/>
    </location>
</feature>
<dbReference type="AlphaFoldDB" id="A0A0G4ILN8"/>
<dbReference type="InterPro" id="IPR016137">
    <property type="entry name" value="RGS"/>
</dbReference>
<name>A0A0G4ILN8_PLABS</name>
<dbReference type="EMBL" id="CDSF01000046">
    <property type="protein sequence ID" value="CEO96156.1"/>
    <property type="molecule type" value="Genomic_DNA"/>
</dbReference>
<dbReference type="SMART" id="SM00315">
    <property type="entry name" value="RGS"/>
    <property type="match status" value="1"/>
</dbReference>
<dbReference type="Proteomes" id="UP000290189">
    <property type="component" value="Unassembled WGS sequence"/>
</dbReference>
<dbReference type="InterPro" id="IPR036305">
    <property type="entry name" value="RGS_sf"/>
</dbReference>
<feature type="transmembrane region" description="Helical" evidence="1">
    <location>
        <begin position="50"/>
        <end position="68"/>
    </location>
</feature>
<keyword evidence="1" id="KW-0812">Transmembrane</keyword>
<feature type="transmembrane region" description="Helical" evidence="1">
    <location>
        <begin position="139"/>
        <end position="158"/>
    </location>
</feature>